<evidence type="ECO:0000313" key="2">
    <source>
        <dbReference type="EMBL" id="KAL3394605.1"/>
    </source>
</evidence>
<comment type="caution">
    <text evidence="2">The sequence shown here is derived from an EMBL/GenBank/DDBJ whole genome shotgun (WGS) entry which is preliminary data.</text>
</comment>
<protein>
    <submittedName>
        <fullName evidence="2">Uncharacterized protein</fullName>
    </submittedName>
</protein>
<sequence length="168" mass="19609">MDPTEVASSATGMISYCSCGVDTELHRRVKDGVLMKVASHYRRMRCGRCSSSWWQPVSRWRNGTARLSRRCFVARLKKRVCYWRRGRRRLRFVAQESRRRRARGCRLHLWHSYKSNLRCRRSSGNSGACHRRSTSSTGSNKDNFAARATTRSSSSNISERKLAWRFDL</sequence>
<reference evidence="2 3" key="1">
    <citation type="journal article" date="2024" name="bioRxiv">
        <title>A reference genome for Trichogramma kaykai: A tiny desert-dwelling parasitoid wasp with competing sex-ratio distorters.</title>
        <authorList>
            <person name="Culotta J."/>
            <person name="Lindsey A.R."/>
        </authorList>
    </citation>
    <scope>NUCLEOTIDE SEQUENCE [LARGE SCALE GENOMIC DNA]</scope>
    <source>
        <strain evidence="2 3">KSX58</strain>
    </source>
</reference>
<gene>
    <name evidence="2" type="ORF">TKK_011591</name>
</gene>
<dbReference type="EMBL" id="JBJJXI010000092">
    <property type="protein sequence ID" value="KAL3394605.1"/>
    <property type="molecule type" value="Genomic_DNA"/>
</dbReference>
<evidence type="ECO:0000256" key="1">
    <source>
        <dbReference type="SAM" id="MobiDB-lite"/>
    </source>
</evidence>
<accession>A0ABD2WPF6</accession>
<name>A0ABD2WPF6_9HYME</name>
<evidence type="ECO:0000313" key="3">
    <source>
        <dbReference type="Proteomes" id="UP001627154"/>
    </source>
</evidence>
<dbReference type="AlphaFoldDB" id="A0ABD2WPF6"/>
<feature type="region of interest" description="Disordered" evidence="1">
    <location>
        <begin position="120"/>
        <end position="151"/>
    </location>
</feature>
<dbReference type="Proteomes" id="UP001627154">
    <property type="component" value="Unassembled WGS sequence"/>
</dbReference>
<proteinExistence type="predicted"/>
<organism evidence="2 3">
    <name type="scientific">Trichogramma kaykai</name>
    <dbReference type="NCBI Taxonomy" id="54128"/>
    <lineage>
        <taxon>Eukaryota</taxon>
        <taxon>Metazoa</taxon>
        <taxon>Ecdysozoa</taxon>
        <taxon>Arthropoda</taxon>
        <taxon>Hexapoda</taxon>
        <taxon>Insecta</taxon>
        <taxon>Pterygota</taxon>
        <taxon>Neoptera</taxon>
        <taxon>Endopterygota</taxon>
        <taxon>Hymenoptera</taxon>
        <taxon>Apocrita</taxon>
        <taxon>Proctotrupomorpha</taxon>
        <taxon>Chalcidoidea</taxon>
        <taxon>Trichogrammatidae</taxon>
        <taxon>Trichogramma</taxon>
    </lineage>
</organism>
<keyword evidence="3" id="KW-1185">Reference proteome</keyword>